<dbReference type="GO" id="GO:0005524">
    <property type="term" value="F:ATP binding"/>
    <property type="evidence" value="ECO:0007669"/>
    <property type="project" value="UniProtKB-UniRule"/>
</dbReference>
<evidence type="ECO:0000313" key="4">
    <source>
        <dbReference type="Proteomes" id="UP000320338"/>
    </source>
</evidence>
<keyword evidence="1" id="KW-0547">Nucleotide-binding</keyword>
<accession>A0A4Y3WLU1</accession>
<name>A0A4Y3WLU1_9PSEU</name>
<feature type="domain" description="ATP-grasp" evidence="2">
    <location>
        <begin position="115"/>
        <end position="307"/>
    </location>
</feature>
<dbReference type="EMBL" id="BJNG01000016">
    <property type="protein sequence ID" value="GEC19917.1"/>
    <property type="molecule type" value="Genomic_DNA"/>
</dbReference>
<dbReference type="InterPro" id="IPR011761">
    <property type="entry name" value="ATP-grasp"/>
</dbReference>
<dbReference type="Gene3D" id="3.30.470.20">
    <property type="entry name" value="ATP-grasp fold, B domain"/>
    <property type="match status" value="1"/>
</dbReference>
<organism evidence="3 4">
    <name type="scientific">Pseudonocardia hydrocarbonoxydans</name>
    <dbReference type="NCBI Taxonomy" id="76726"/>
    <lineage>
        <taxon>Bacteria</taxon>
        <taxon>Bacillati</taxon>
        <taxon>Actinomycetota</taxon>
        <taxon>Actinomycetes</taxon>
        <taxon>Pseudonocardiales</taxon>
        <taxon>Pseudonocardiaceae</taxon>
        <taxon>Pseudonocardia</taxon>
    </lineage>
</organism>
<dbReference type="Gene3D" id="3.30.1490.20">
    <property type="entry name" value="ATP-grasp fold, A domain"/>
    <property type="match status" value="1"/>
</dbReference>
<dbReference type="InterPro" id="IPR013815">
    <property type="entry name" value="ATP_grasp_subdomain_1"/>
</dbReference>
<protein>
    <recommendedName>
        <fullName evidence="2">ATP-grasp domain-containing protein</fullName>
    </recommendedName>
</protein>
<keyword evidence="4" id="KW-1185">Reference proteome</keyword>
<evidence type="ECO:0000259" key="2">
    <source>
        <dbReference type="PROSITE" id="PS50975"/>
    </source>
</evidence>
<dbReference type="Pfam" id="PF15632">
    <property type="entry name" value="ATPgrasp_Ter"/>
    <property type="match status" value="1"/>
</dbReference>
<sequence>MALPRLVVLHPNDGCLTMARALARRGVETHVLPAPDYRWVLRSRAVTGRVLPDVRRHPESWLAELNGIGDAVVLSGSDAATEFLTEHRADLAPGLRTFESADRVHVDLMDKQLLYRTAELAGVRAPWMRHVATRADLDRHLDQLTYPCVLKPTLGHLAKELVGVGTVRIDGRAQLLEHAVRLLDLGVALLVTELVPGPETALEGSVAVRDRHGAYRLEYGRRKLRQWPLDYGVASLMESADVPETLKINRRLLDHTGYVGISACETKRHADTGELYLIEINVRVPGSFGLSQACGVDGPWRLYATLADLPLEPQPAQIDGRKVMLPHKEVAAVAARMRARQTTLREVGRSWRGTRDTGALALRDPLPALALLAQLARKVAGRG</sequence>
<dbReference type="RefSeq" id="WP_141278451.1">
    <property type="nucleotide sequence ID" value="NZ_BAAARZ010000004.1"/>
</dbReference>
<dbReference type="OrthoDB" id="3582691at2"/>
<keyword evidence="1" id="KW-0067">ATP-binding</keyword>
<comment type="caution">
    <text evidence="3">The sequence shown here is derived from an EMBL/GenBank/DDBJ whole genome shotgun (WGS) entry which is preliminary data.</text>
</comment>
<dbReference type="PROSITE" id="PS50975">
    <property type="entry name" value="ATP_GRASP"/>
    <property type="match status" value="1"/>
</dbReference>
<evidence type="ECO:0000256" key="1">
    <source>
        <dbReference type="PROSITE-ProRule" id="PRU00409"/>
    </source>
</evidence>
<gene>
    <name evidence="3" type="ORF">PHY01_22000</name>
</gene>
<dbReference type="Proteomes" id="UP000320338">
    <property type="component" value="Unassembled WGS sequence"/>
</dbReference>
<reference evidence="3 4" key="1">
    <citation type="submission" date="2019-06" db="EMBL/GenBank/DDBJ databases">
        <title>Whole genome shotgun sequence of Pseudonocardia hydrocarbonoxydans NBRC 14498.</title>
        <authorList>
            <person name="Hosoyama A."/>
            <person name="Uohara A."/>
            <person name="Ohji S."/>
            <person name="Ichikawa N."/>
        </authorList>
    </citation>
    <scope>NUCLEOTIDE SEQUENCE [LARGE SCALE GENOMIC DNA]</scope>
    <source>
        <strain evidence="3 4">NBRC 14498</strain>
    </source>
</reference>
<proteinExistence type="predicted"/>
<evidence type="ECO:0000313" key="3">
    <source>
        <dbReference type="EMBL" id="GEC19917.1"/>
    </source>
</evidence>
<dbReference type="SUPFAM" id="SSF56059">
    <property type="entry name" value="Glutathione synthetase ATP-binding domain-like"/>
    <property type="match status" value="1"/>
</dbReference>
<dbReference type="AlphaFoldDB" id="A0A4Y3WLU1"/>
<dbReference type="GO" id="GO:0046872">
    <property type="term" value="F:metal ion binding"/>
    <property type="evidence" value="ECO:0007669"/>
    <property type="project" value="InterPro"/>
</dbReference>